<name>A0ABT3DGF4_9BACI</name>
<dbReference type="EMBL" id="JAOYEY010000036">
    <property type="protein sequence ID" value="MCV9886132.1"/>
    <property type="molecule type" value="Genomic_DNA"/>
</dbReference>
<sequence length="232" mass="27870">MKKSNSYYQEDLLLLSSTLSKILKRRFGKGPEMCFVTLHSNRIIAYIRKYITPAEEVLLKNDNVNLVYKFRSAVMEDVIDEFIWEVKDSLGMSFDSYFEDWNFNRNTGMLILENSQSRNWINTDIHPALKEKLFEGISVVHNEIYKAPTSMEIIKINQNMYAVECRDTLIQMEKILYNKGYFGLLQERSNDIKNFYFLHKKKYDFIFETKVEDIFLFWDYKNDRSYMIFYLL</sequence>
<gene>
    <name evidence="2" type="ORF">OIH86_10730</name>
</gene>
<evidence type="ECO:0000313" key="3">
    <source>
        <dbReference type="Proteomes" id="UP001526147"/>
    </source>
</evidence>
<comment type="caution">
    <text evidence="2">The sequence shown here is derived from an EMBL/GenBank/DDBJ whole genome shotgun (WGS) entry which is preliminary data.</text>
</comment>
<keyword evidence="3" id="KW-1185">Reference proteome</keyword>
<dbReference type="Proteomes" id="UP001526147">
    <property type="component" value="Unassembled WGS sequence"/>
</dbReference>
<reference evidence="2 3" key="1">
    <citation type="submission" date="2022-10" db="EMBL/GenBank/DDBJ databases">
        <title>Draft genome assembly of moderately radiation resistant bacterium Metabacillus halosaccharovorans.</title>
        <authorList>
            <person name="Pal S."/>
            <person name="Gopinathan A."/>
        </authorList>
    </citation>
    <scope>NUCLEOTIDE SEQUENCE [LARGE SCALE GENOMIC DNA]</scope>
    <source>
        <strain evidence="2 3">VITHBRA001</strain>
    </source>
</reference>
<feature type="domain" description="Na+-translocating membrane potential-generating system MpsC" evidence="1">
    <location>
        <begin position="15"/>
        <end position="111"/>
    </location>
</feature>
<protein>
    <submittedName>
        <fullName evidence="2">DUF2294 domain-containing protein</fullName>
    </submittedName>
</protein>
<dbReference type="RefSeq" id="WP_264142778.1">
    <property type="nucleotide sequence ID" value="NZ_JAOYEY010000036.1"/>
</dbReference>
<evidence type="ECO:0000259" key="1">
    <source>
        <dbReference type="Pfam" id="PF10057"/>
    </source>
</evidence>
<dbReference type="InterPro" id="IPR018745">
    <property type="entry name" value="MpsC"/>
</dbReference>
<accession>A0ABT3DGF4</accession>
<evidence type="ECO:0000313" key="2">
    <source>
        <dbReference type="EMBL" id="MCV9886132.1"/>
    </source>
</evidence>
<proteinExistence type="predicted"/>
<dbReference type="Pfam" id="PF10057">
    <property type="entry name" value="MpsC"/>
    <property type="match status" value="1"/>
</dbReference>
<organism evidence="2 3">
    <name type="scientific">Metabacillus halosaccharovorans</name>
    <dbReference type="NCBI Taxonomy" id="930124"/>
    <lineage>
        <taxon>Bacteria</taxon>
        <taxon>Bacillati</taxon>
        <taxon>Bacillota</taxon>
        <taxon>Bacilli</taxon>
        <taxon>Bacillales</taxon>
        <taxon>Bacillaceae</taxon>
        <taxon>Metabacillus</taxon>
    </lineage>
</organism>